<dbReference type="InterPro" id="IPR020846">
    <property type="entry name" value="MFS_dom"/>
</dbReference>
<dbReference type="SUPFAM" id="SSF103473">
    <property type="entry name" value="MFS general substrate transporter"/>
    <property type="match status" value="2"/>
</dbReference>
<comment type="subcellular location">
    <subcellularLocation>
        <location evidence="1">Cell membrane</location>
        <topology evidence="1">Multi-pass membrane protein</topology>
    </subcellularLocation>
</comment>
<name>A0A4R5C044_9ACTN</name>
<reference evidence="9 10" key="1">
    <citation type="submission" date="2019-03" db="EMBL/GenBank/DDBJ databases">
        <title>Draft genome sequences of novel Actinobacteria.</title>
        <authorList>
            <person name="Sahin N."/>
            <person name="Ay H."/>
            <person name="Saygin H."/>
        </authorList>
    </citation>
    <scope>NUCLEOTIDE SEQUENCE [LARGE SCALE GENOMIC DNA]</scope>
    <source>
        <strain evidence="9 10">DSM 45941</strain>
    </source>
</reference>
<evidence type="ECO:0000313" key="9">
    <source>
        <dbReference type="EMBL" id="TDD92918.1"/>
    </source>
</evidence>
<keyword evidence="4 7" id="KW-0812">Transmembrane</keyword>
<feature type="transmembrane region" description="Helical" evidence="7">
    <location>
        <begin position="179"/>
        <end position="199"/>
    </location>
</feature>
<feature type="transmembrane region" description="Helical" evidence="7">
    <location>
        <begin position="63"/>
        <end position="80"/>
    </location>
</feature>
<evidence type="ECO:0000256" key="5">
    <source>
        <dbReference type="ARBA" id="ARBA00022989"/>
    </source>
</evidence>
<dbReference type="PROSITE" id="PS50850">
    <property type="entry name" value="MFS"/>
    <property type="match status" value="1"/>
</dbReference>
<sequence length="530" mass="54151">MTPNDGTGRTEMREPGNAPPAGNGLLAVLMLATFIVVFDTAAVVIPLPAILEDLGGTLDMATWAYGAFVLVFAVFLLPSARLGDRYGRRPVFLAGMALFTLASLACALAPSIAFLTVARGVEGLGAAMAEPAAFAMVNTAFSGKAKQRAAGAHRGAFAFAALSAPILSGLITWGLSWEFVFSLNVLAGAAVIVAGIRLVPDTRDDNGPRSLDVPGVLLGGLGVFALAFAVIEGTRLGWSSPPIVAFIVAAVVLLGLFVLNERRADAPLVDRGLLASRRFTAGNLARGLGEFASLGLFFALSHLLQVQLGHSALVAGALLMTIIAGAVIVAPVSESLTGKTDVRLLVIPGFLLIAAGTFWITLSSSHPGWLFFLAPLAIAGAGFGLQEDPTAATALHDVPPRRSISGRNISYVVYLLGITAGVAVVSGVWQSRFVANAKDALGEAGLPPAARDLSADLSSGGVSGDPAANITGPGADRLREIVHTAFTDAVGTALLSCVAVAVLGALVAVLLSPAKDDRSDSSTADGTTSD</sequence>
<proteinExistence type="predicted"/>
<evidence type="ECO:0000256" key="6">
    <source>
        <dbReference type="ARBA" id="ARBA00023136"/>
    </source>
</evidence>
<feature type="domain" description="Major facilitator superfamily (MFS) profile" evidence="8">
    <location>
        <begin position="25"/>
        <end position="516"/>
    </location>
</feature>
<feature type="transmembrane region" description="Helical" evidence="7">
    <location>
        <begin position="243"/>
        <end position="260"/>
    </location>
</feature>
<dbReference type="InterPro" id="IPR011701">
    <property type="entry name" value="MFS"/>
</dbReference>
<evidence type="ECO:0000259" key="8">
    <source>
        <dbReference type="PROSITE" id="PS50850"/>
    </source>
</evidence>
<keyword evidence="6 7" id="KW-0472">Membrane</keyword>
<feature type="transmembrane region" description="Helical" evidence="7">
    <location>
        <begin position="344"/>
        <end position="362"/>
    </location>
</feature>
<feature type="transmembrane region" description="Helical" evidence="7">
    <location>
        <begin position="21"/>
        <end position="51"/>
    </location>
</feature>
<dbReference type="PANTHER" id="PTHR42718">
    <property type="entry name" value="MAJOR FACILITATOR SUPERFAMILY MULTIDRUG TRANSPORTER MFSC"/>
    <property type="match status" value="1"/>
</dbReference>
<accession>A0A4R5C044</accession>
<dbReference type="Gene3D" id="1.20.1250.20">
    <property type="entry name" value="MFS general substrate transporter like domains"/>
    <property type="match status" value="1"/>
</dbReference>
<feature type="transmembrane region" description="Helical" evidence="7">
    <location>
        <begin position="92"/>
        <end position="118"/>
    </location>
</feature>
<dbReference type="Pfam" id="PF07690">
    <property type="entry name" value="MFS_1"/>
    <property type="match status" value="1"/>
</dbReference>
<keyword evidence="3" id="KW-1003">Cell membrane</keyword>
<dbReference type="PANTHER" id="PTHR42718:SF46">
    <property type="entry name" value="BLR6921 PROTEIN"/>
    <property type="match status" value="1"/>
</dbReference>
<evidence type="ECO:0000256" key="3">
    <source>
        <dbReference type="ARBA" id="ARBA00022475"/>
    </source>
</evidence>
<gene>
    <name evidence="9" type="ORF">E1293_00125</name>
</gene>
<evidence type="ECO:0000256" key="2">
    <source>
        <dbReference type="ARBA" id="ARBA00022448"/>
    </source>
</evidence>
<dbReference type="GO" id="GO:0022857">
    <property type="term" value="F:transmembrane transporter activity"/>
    <property type="evidence" value="ECO:0007669"/>
    <property type="project" value="InterPro"/>
</dbReference>
<feature type="transmembrane region" description="Helical" evidence="7">
    <location>
        <begin position="155"/>
        <end position="173"/>
    </location>
</feature>
<feature type="transmembrane region" description="Helical" evidence="7">
    <location>
        <begin position="124"/>
        <end position="143"/>
    </location>
</feature>
<dbReference type="Proteomes" id="UP000295578">
    <property type="component" value="Unassembled WGS sequence"/>
</dbReference>
<evidence type="ECO:0000313" key="10">
    <source>
        <dbReference type="Proteomes" id="UP000295578"/>
    </source>
</evidence>
<keyword evidence="2" id="KW-0813">Transport</keyword>
<keyword evidence="10" id="KW-1185">Reference proteome</keyword>
<feature type="transmembrane region" description="Helical" evidence="7">
    <location>
        <begin position="411"/>
        <end position="429"/>
    </location>
</feature>
<dbReference type="Gene3D" id="1.20.1720.10">
    <property type="entry name" value="Multidrug resistance protein D"/>
    <property type="match status" value="1"/>
</dbReference>
<evidence type="ECO:0000256" key="4">
    <source>
        <dbReference type="ARBA" id="ARBA00022692"/>
    </source>
</evidence>
<feature type="transmembrane region" description="Helical" evidence="7">
    <location>
        <begin position="368"/>
        <end position="385"/>
    </location>
</feature>
<dbReference type="InterPro" id="IPR036259">
    <property type="entry name" value="MFS_trans_sf"/>
</dbReference>
<feature type="transmembrane region" description="Helical" evidence="7">
    <location>
        <begin position="312"/>
        <end position="332"/>
    </location>
</feature>
<dbReference type="RefSeq" id="WP_132192428.1">
    <property type="nucleotide sequence ID" value="NZ_SMKY01000001.1"/>
</dbReference>
<feature type="transmembrane region" description="Helical" evidence="7">
    <location>
        <begin position="489"/>
        <end position="511"/>
    </location>
</feature>
<dbReference type="CDD" id="cd17321">
    <property type="entry name" value="MFS_MMR_MDR_like"/>
    <property type="match status" value="1"/>
</dbReference>
<dbReference type="GO" id="GO:0005886">
    <property type="term" value="C:plasma membrane"/>
    <property type="evidence" value="ECO:0007669"/>
    <property type="project" value="UniProtKB-SubCell"/>
</dbReference>
<dbReference type="EMBL" id="SMKY01000001">
    <property type="protein sequence ID" value="TDD92918.1"/>
    <property type="molecule type" value="Genomic_DNA"/>
</dbReference>
<organism evidence="9 10">
    <name type="scientific">Actinomadura darangshiensis</name>
    <dbReference type="NCBI Taxonomy" id="705336"/>
    <lineage>
        <taxon>Bacteria</taxon>
        <taxon>Bacillati</taxon>
        <taxon>Actinomycetota</taxon>
        <taxon>Actinomycetes</taxon>
        <taxon>Streptosporangiales</taxon>
        <taxon>Thermomonosporaceae</taxon>
        <taxon>Actinomadura</taxon>
    </lineage>
</organism>
<keyword evidence="5 7" id="KW-1133">Transmembrane helix</keyword>
<comment type="caution">
    <text evidence="9">The sequence shown here is derived from an EMBL/GenBank/DDBJ whole genome shotgun (WGS) entry which is preliminary data.</text>
</comment>
<dbReference type="OrthoDB" id="3285778at2"/>
<evidence type="ECO:0000256" key="1">
    <source>
        <dbReference type="ARBA" id="ARBA00004651"/>
    </source>
</evidence>
<evidence type="ECO:0000256" key="7">
    <source>
        <dbReference type="SAM" id="Phobius"/>
    </source>
</evidence>
<protein>
    <submittedName>
        <fullName evidence="9">MFS transporter</fullName>
    </submittedName>
</protein>
<dbReference type="AlphaFoldDB" id="A0A4R5C044"/>
<feature type="transmembrane region" description="Helical" evidence="7">
    <location>
        <begin position="211"/>
        <end position="231"/>
    </location>
</feature>
<feature type="transmembrane region" description="Helical" evidence="7">
    <location>
        <begin position="281"/>
        <end position="300"/>
    </location>
</feature>